<gene>
    <name evidence="2" type="ORF">L201_000456</name>
</gene>
<keyword evidence="3" id="KW-1185">Reference proteome</keyword>
<dbReference type="AlphaFoldDB" id="A0AAX4JJI5"/>
<reference evidence="2 3" key="1">
    <citation type="submission" date="2024-01" db="EMBL/GenBank/DDBJ databases">
        <title>Comparative genomics of Cryptococcus and Kwoniella reveals pathogenesis evolution and contrasting modes of karyotype evolution via chromosome fusion or intercentromeric recombination.</title>
        <authorList>
            <person name="Coelho M.A."/>
            <person name="David-Palma M."/>
            <person name="Shea T."/>
            <person name="Bowers K."/>
            <person name="McGinley-Smith S."/>
            <person name="Mohammad A.W."/>
            <person name="Gnirke A."/>
            <person name="Yurkov A.M."/>
            <person name="Nowrousian M."/>
            <person name="Sun S."/>
            <person name="Cuomo C.A."/>
            <person name="Heitman J."/>
        </authorList>
    </citation>
    <scope>NUCLEOTIDE SEQUENCE [LARGE SCALE GENOMIC DNA]</scope>
    <source>
        <strain evidence="2 3">CBS 6074</strain>
    </source>
</reference>
<protein>
    <submittedName>
        <fullName evidence="2">Uncharacterized protein</fullName>
    </submittedName>
</protein>
<dbReference type="RefSeq" id="XP_066072355.1">
    <property type="nucleotide sequence ID" value="XM_066216258.1"/>
</dbReference>
<dbReference type="Proteomes" id="UP001355207">
    <property type="component" value="Chromosome 1"/>
</dbReference>
<feature type="coiled-coil region" evidence="1">
    <location>
        <begin position="335"/>
        <end position="369"/>
    </location>
</feature>
<evidence type="ECO:0000256" key="1">
    <source>
        <dbReference type="SAM" id="Coils"/>
    </source>
</evidence>
<name>A0AAX4JJI5_9TREE</name>
<proteinExistence type="predicted"/>
<evidence type="ECO:0000313" key="3">
    <source>
        <dbReference type="Proteomes" id="UP001355207"/>
    </source>
</evidence>
<accession>A0AAX4JJI5</accession>
<evidence type="ECO:0000313" key="2">
    <source>
        <dbReference type="EMBL" id="WWC85592.1"/>
    </source>
</evidence>
<organism evidence="2 3">
    <name type="scientific">Kwoniella dendrophila CBS 6074</name>
    <dbReference type="NCBI Taxonomy" id="1295534"/>
    <lineage>
        <taxon>Eukaryota</taxon>
        <taxon>Fungi</taxon>
        <taxon>Dikarya</taxon>
        <taxon>Basidiomycota</taxon>
        <taxon>Agaricomycotina</taxon>
        <taxon>Tremellomycetes</taxon>
        <taxon>Tremellales</taxon>
        <taxon>Cryptococcaceae</taxon>
        <taxon>Kwoniella</taxon>
    </lineage>
</organism>
<sequence>MRATIMSSTTSLFCESGSSWLTEAETCHQSNVSGFSGIDNNFGDSRRSDESTLVSSKHSGKSFFIQGYSDEQHRIKNAVKESQSVYGRTSPRFPNSNHDLSISLGYKLCTDTEEKRRSIDILNKIGNCKGNNPNNPYNIKVEPYMEINWDKRIPDLFVEDDALLIRVPRDQVKQNNAVQYGPIYQGKVGMERTGGHKGRKRVEKKANNEDKALIRPGLERQPDYFPLKRQTKYINLPSLEEFVCEEKSSNDVKDKSVVADPKPVRATNDQAENGLITAKCKTIVNDGNVAMGEYPITYRLAEFITQPRGAISVLTKFNDPLKGIQKFPYVGREKAEDSIDTRKELDRAYEELKKEKELYRQNQLEHAKKNFMDLAISSLDAFLNNSDDFSYALERFEKWLKLESEFYKVDYTMEMIIKEREKRNQKWYQKLYHNDFLRIIQQKGKASSV</sequence>
<dbReference type="EMBL" id="CP144098">
    <property type="protein sequence ID" value="WWC85592.1"/>
    <property type="molecule type" value="Genomic_DNA"/>
</dbReference>
<dbReference type="GeneID" id="91091128"/>
<keyword evidence="1" id="KW-0175">Coiled coil</keyword>